<sequence length="185" mass="22026">MKKFFLNFGEILQRLWKVFYLKAEANQKKTIAILIISIMTITIGIFSLQYVREVSRATEIETTVYNKIDTKYILPMDYQNSDQQIKDSKTIAVMFCQPHGETYKKVLAILNDPSQEETLNRKFYFYPIVYHSDQMAKDYQINPNQVTFVYFKKGEEKNRFVVEEMTHLNSEFVPKLNRLSQRYLD</sequence>
<proteinExistence type="predicted"/>
<name>A0ABS6TBD8_9ENTE</name>
<accession>A0ABS6TBD8</accession>
<keyword evidence="1" id="KW-0472">Membrane</keyword>
<gene>
    <name evidence="2" type="ORF">KUA55_05970</name>
</gene>
<keyword evidence="3" id="KW-1185">Reference proteome</keyword>
<evidence type="ECO:0000313" key="3">
    <source>
        <dbReference type="Proteomes" id="UP000774130"/>
    </source>
</evidence>
<keyword evidence="1" id="KW-1133">Transmembrane helix</keyword>
<evidence type="ECO:0000313" key="2">
    <source>
        <dbReference type="EMBL" id="MBV7390220.1"/>
    </source>
</evidence>
<dbReference type="Proteomes" id="UP000774130">
    <property type="component" value="Unassembled WGS sequence"/>
</dbReference>
<evidence type="ECO:0000256" key="1">
    <source>
        <dbReference type="SAM" id="Phobius"/>
    </source>
</evidence>
<evidence type="ECO:0008006" key="4">
    <source>
        <dbReference type="Google" id="ProtNLM"/>
    </source>
</evidence>
<dbReference type="RefSeq" id="WP_218325269.1">
    <property type="nucleotide sequence ID" value="NZ_JAHUZB010000002.1"/>
</dbReference>
<reference evidence="2 3" key="1">
    <citation type="submission" date="2021-06" db="EMBL/GenBank/DDBJ databases">
        <title>Enterococcus alishanensis sp. nov., a novel lactic acid bacterium isolated from fresh coffee beans.</title>
        <authorList>
            <person name="Chen Y.-S."/>
        </authorList>
    </citation>
    <scope>NUCLEOTIDE SEQUENCE [LARGE SCALE GENOMIC DNA]</scope>
    <source>
        <strain evidence="2 3">ALS3</strain>
    </source>
</reference>
<feature type="transmembrane region" description="Helical" evidence="1">
    <location>
        <begin position="31"/>
        <end position="51"/>
    </location>
</feature>
<dbReference type="EMBL" id="JAHUZB010000002">
    <property type="protein sequence ID" value="MBV7390220.1"/>
    <property type="molecule type" value="Genomic_DNA"/>
</dbReference>
<keyword evidence="1" id="KW-0812">Transmembrane</keyword>
<comment type="caution">
    <text evidence="2">The sequence shown here is derived from an EMBL/GenBank/DDBJ whole genome shotgun (WGS) entry which is preliminary data.</text>
</comment>
<protein>
    <recommendedName>
        <fullName evidence="4">ABC transporter permease</fullName>
    </recommendedName>
</protein>
<organism evidence="2 3">
    <name type="scientific">Enterococcus alishanensis</name>
    <dbReference type="NCBI Taxonomy" id="1303817"/>
    <lineage>
        <taxon>Bacteria</taxon>
        <taxon>Bacillati</taxon>
        <taxon>Bacillota</taxon>
        <taxon>Bacilli</taxon>
        <taxon>Lactobacillales</taxon>
        <taxon>Enterococcaceae</taxon>
        <taxon>Enterococcus</taxon>
    </lineage>
</organism>